<evidence type="ECO:0000313" key="3">
    <source>
        <dbReference type="Proteomes" id="UP000440004"/>
    </source>
</evidence>
<gene>
    <name evidence="2" type="ORF">GC105_03115</name>
</gene>
<feature type="domain" description="PseI/NeuA/B-like" evidence="1">
    <location>
        <begin position="32"/>
        <end position="268"/>
    </location>
</feature>
<dbReference type="GO" id="GO:0047444">
    <property type="term" value="F:N-acylneuraminate-9-phosphate synthase activity"/>
    <property type="evidence" value="ECO:0007669"/>
    <property type="project" value="TreeGrafter"/>
</dbReference>
<protein>
    <submittedName>
        <fullName evidence="2">N-acetylneuraminate synthase</fullName>
    </submittedName>
</protein>
<dbReference type="GO" id="GO:0016051">
    <property type="term" value="P:carbohydrate biosynthetic process"/>
    <property type="evidence" value="ECO:0007669"/>
    <property type="project" value="InterPro"/>
</dbReference>
<keyword evidence="3" id="KW-1185">Reference proteome</keyword>
<accession>A0A6A7K5U2</accession>
<dbReference type="Gene3D" id="3.20.20.70">
    <property type="entry name" value="Aldolase class I"/>
    <property type="match status" value="1"/>
</dbReference>
<evidence type="ECO:0000313" key="2">
    <source>
        <dbReference type="EMBL" id="MPW24780.1"/>
    </source>
</evidence>
<proteinExistence type="predicted"/>
<dbReference type="PANTHER" id="PTHR42966">
    <property type="entry name" value="N-ACETYLNEURAMINATE SYNTHASE"/>
    <property type="match status" value="1"/>
</dbReference>
<dbReference type="InterPro" id="IPR013132">
    <property type="entry name" value="PseI/NeuA/B-like_N"/>
</dbReference>
<sequence length="289" mass="33392">MKYIKPLVIAEVGCNHMGDMEIAKEYIKIASIFCKVDVVKFQKRNNKEYLTDQQYNAPHINPHHSYGHTYGQHREALEFNVNQHKELKKTCEELGLIYSTSVWDLTSAKEIAELEPDLIKIPSACNNNYKMLAWLAENYNGEIHVSTGMTRSDEIEEIVQLFEHKKRNNDLIIYSCTSGYPVPFKDVCLLEIVKLREKYNTRVKTIGFSGHHNGIAVDIAAYTLGATHIERHFTLNRTWKGTDHAASLEPDGIRRLKRDLDSTYDVLSYKETQILEIEQVQRDKLKYKG</sequence>
<organism evidence="2 3">
    <name type="scientific">Alkalibaculum sporogenes</name>
    <dbReference type="NCBI Taxonomy" id="2655001"/>
    <lineage>
        <taxon>Bacteria</taxon>
        <taxon>Bacillati</taxon>
        <taxon>Bacillota</taxon>
        <taxon>Clostridia</taxon>
        <taxon>Eubacteriales</taxon>
        <taxon>Eubacteriaceae</taxon>
        <taxon>Alkalibaculum</taxon>
    </lineage>
</organism>
<evidence type="ECO:0000259" key="1">
    <source>
        <dbReference type="Pfam" id="PF03102"/>
    </source>
</evidence>
<dbReference type="RefSeq" id="WP_152801596.1">
    <property type="nucleotide sequence ID" value="NZ_WHNX01000004.1"/>
</dbReference>
<dbReference type="InterPro" id="IPR051690">
    <property type="entry name" value="PseI-like"/>
</dbReference>
<dbReference type="SUPFAM" id="SSF51569">
    <property type="entry name" value="Aldolase"/>
    <property type="match status" value="1"/>
</dbReference>
<dbReference type="InterPro" id="IPR013785">
    <property type="entry name" value="Aldolase_TIM"/>
</dbReference>
<dbReference type="AlphaFoldDB" id="A0A6A7K5U2"/>
<name>A0A6A7K5U2_9FIRM</name>
<dbReference type="EMBL" id="WHNX01000004">
    <property type="protein sequence ID" value="MPW24780.1"/>
    <property type="molecule type" value="Genomic_DNA"/>
</dbReference>
<dbReference type="Pfam" id="PF03102">
    <property type="entry name" value="NeuB"/>
    <property type="match status" value="1"/>
</dbReference>
<reference evidence="2 3" key="1">
    <citation type="submission" date="2019-10" db="EMBL/GenBank/DDBJ databases">
        <title>Alkalibaculum tamaniensis sp.nov., a new alkaliphilic acetogen, isolated on methoxylated aromatics from a mud volcano.</title>
        <authorList>
            <person name="Khomyakova M.A."/>
            <person name="Merkel A.Y."/>
            <person name="Bonch-Osmolovskaya E.A."/>
            <person name="Slobodkin A.I."/>
        </authorList>
    </citation>
    <scope>NUCLEOTIDE SEQUENCE [LARGE SCALE GENOMIC DNA]</scope>
    <source>
        <strain evidence="2 3">M08DMB</strain>
    </source>
</reference>
<dbReference type="PANTHER" id="PTHR42966:SF1">
    <property type="entry name" value="SIALIC ACID SYNTHASE"/>
    <property type="match status" value="1"/>
</dbReference>
<comment type="caution">
    <text evidence="2">The sequence shown here is derived from an EMBL/GenBank/DDBJ whole genome shotgun (WGS) entry which is preliminary data.</text>
</comment>
<dbReference type="Proteomes" id="UP000440004">
    <property type="component" value="Unassembled WGS sequence"/>
</dbReference>